<dbReference type="EMBL" id="OU503047">
    <property type="protein sequence ID" value="CAI9771964.1"/>
    <property type="molecule type" value="Genomic_DNA"/>
</dbReference>
<organism evidence="2 3">
    <name type="scientific">Fraxinus pennsylvanica</name>
    <dbReference type="NCBI Taxonomy" id="56036"/>
    <lineage>
        <taxon>Eukaryota</taxon>
        <taxon>Viridiplantae</taxon>
        <taxon>Streptophyta</taxon>
        <taxon>Embryophyta</taxon>
        <taxon>Tracheophyta</taxon>
        <taxon>Spermatophyta</taxon>
        <taxon>Magnoliopsida</taxon>
        <taxon>eudicotyledons</taxon>
        <taxon>Gunneridae</taxon>
        <taxon>Pentapetalae</taxon>
        <taxon>asterids</taxon>
        <taxon>lamiids</taxon>
        <taxon>Lamiales</taxon>
        <taxon>Oleaceae</taxon>
        <taxon>Oleeae</taxon>
        <taxon>Fraxinus</taxon>
    </lineage>
</organism>
<keyword evidence="1" id="KW-0547">Nucleotide-binding</keyword>
<dbReference type="AlphaFoldDB" id="A0AAD1ZLZ1"/>
<keyword evidence="1" id="KW-0067">ATP-binding</keyword>
<evidence type="ECO:0000256" key="1">
    <source>
        <dbReference type="PROSITE-ProRule" id="PRU10141"/>
    </source>
</evidence>
<protein>
    <submittedName>
        <fullName evidence="2">Uncharacterized protein</fullName>
    </submittedName>
</protein>
<keyword evidence="3" id="KW-1185">Reference proteome</keyword>
<reference evidence="2" key="1">
    <citation type="submission" date="2023-05" db="EMBL/GenBank/DDBJ databases">
        <authorList>
            <person name="Huff M."/>
        </authorList>
    </citation>
    <scope>NUCLEOTIDE SEQUENCE</scope>
</reference>
<dbReference type="GO" id="GO:0005524">
    <property type="term" value="F:ATP binding"/>
    <property type="evidence" value="ECO:0007669"/>
    <property type="project" value="UniProtKB-UniRule"/>
</dbReference>
<gene>
    <name evidence="2" type="ORF">FPE_LOCUS19394</name>
</gene>
<proteinExistence type="predicted"/>
<accession>A0AAD1ZLZ1</accession>
<evidence type="ECO:0000313" key="3">
    <source>
        <dbReference type="Proteomes" id="UP000834106"/>
    </source>
</evidence>
<evidence type="ECO:0000313" key="2">
    <source>
        <dbReference type="EMBL" id="CAI9771964.1"/>
    </source>
</evidence>
<dbReference type="PROSITE" id="PS00107">
    <property type="entry name" value="PROTEIN_KINASE_ATP"/>
    <property type="match status" value="1"/>
</dbReference>
<name>A0AAD1ZLZ1_9LAMI</name>
<feature type="binding site" evidence="1">
    <location>
        <position position="104"/>
    </location>
    <ligand>
        <name>ATP</name>
        <dbReference type="ChEBI" id="CHEBI:30616"/>
    </ligand>
</feature>
<dbReference type="Proteomes" id="UP000834106">
    <property type="component" value="Chromosome 12"/>
</dbReference>
<sequence length="110" mass="12577">MRRNGVHQPYTEPKMKAATTKIRQQIIQATTYFKNLKSRKKEKYAEKAVSETENTSDKILLFEGCNFAFDLEDLLSPSAEILGKGTFGFTYIVQLKNGQRIVVKSDAERK</sequence>
<dbReference type="InterPro" id="IPR017441">
    <property type="entry name" value="Protein_kinase_ATP_BS"/>
</dbReference>